<feature type="region of interest" description="Disordered" evidence="1">
    <location>
        <begin position="230"/>
        <end position="251"/>
    </location>
</feature>
<feature type="compositionally biased region" description="Polar residues" evidence="1">
    <location>
        <begin position="71"/>
        <end position="88"/>
    </location>
</feature>
<evidence type="ECO:0000313" key="3">
    <source>
        <dbReference type="Proteomes" id="UP000646827"/>
    </source>
</evidence>
<dbReference type="Proteomes" id="UP000646827">
    <property type="component" value="Unassembled WGS sequence"/>
</dbReference>
<sequence length="251" mass="28863">MGKFLSHLVHLAHLAHPKFPNKGFIGTFGTFGTKVLIKKEKESKKKIVRAEGQNLLKLSRLLQVFGSATKNQEISEQQPPKDSLSTTIDQKRDEEYNRRKSTRKSIRCLRAKRIIDPIFYLPAFSRDKHRIIKWRMHWLPSYPLKNCRCGLPAAKREHYSICPILQPLLNKLLTVFGTIPSTSDELQPLDFIMNHLPRSEVGVTLERWPEVWSALIRVLREIDRLSHPDVAFDEAGPDPEDALDIAPPPHI</sequence>
<organism evidence="2 3">
    <name type="scientific">Circinella minor</name>
    <dbReference type="NCBI Taxonomy" id="1195481"/>
    <lineage>
        <taxon>Eukaryota</taxon>
        <taxon>Fungi</taxon>
        <taxon>Fungi incertae sedis</taxon>
        <taxon>Mucoromycota</taxon>
        <taxon>Mucoromycotina</taxon>
        <taxon>Mucoromycetes</taxon>
        <taxon>Mucorales</taxon>
        <taxon>Lichtheimiaceae</taxon>
        <taxon>Circinella</taxon>
    </lineage>
</organism>
<evidence type="ECO:0000256" key="1">
    <source>
        <dbReference type="SAM" id="MobiDB-lite"/>
    </source>
</evidence>
<comment type="caution">
    <text evidence="2">The sequence shown here is derived from an EMBL/GenBank/DDBJ whole genome shotgun (WGS) entry which is preliminary data.</text>
</comment>
<protein>
    <submittedName>
        <fullName evidence="2">Uncharacterized protein</fullName>
    </submittedName>
</protein>
<feature type="compositionally biased region" description="Basic and acidic residues" evidence="1">
    <location>
        <begin position="89"/>
        <end position="98"/>
    </location>
</feature>
<dbReference type="EMBL" id="JAEPRB010000162">
    <property type="protein sequence ID" value="KAG2219823.1"/>
    <property type="molecule type" value="Genomic_DNA"/>
</dbReference>
<gene>
    <name evidence="2" type="ORF">INT45_006266</name>
</gene>
<keyword evidence="3" id="KW-1185">Reference proteome</keyword>
<dbReference type="OrthoDB" id="2296142at2759"/>
<feature type="region of interest" description="Disordered" evidence="1">
    <location>
        <begin position="71"/>
        <end position="99"/>
    </location>
</feature>
<reference evidence="2 3" key="1">
    <citation type="submission" date="2020-12" db="EMBL/GenBank/DDBJ databases">
        <title>Metabolic potential, ecology and presence of endohyphal bacteria is reflected in genomic diversity of Mucoromycotina.</title>
        <authorList>
            <person name="Muszewska A."/>
            <person name="Okrasinska A."/>
            <person name="Steczkiewicz K."/>
            <person name="Drgas O."/>
            <person name="Orlowska M."/>
            <person name="Perlinska-Lenart U."/>
            <person name="Aleksandrzak-Piekarczyk T."/>
            <person name="Szatraj K."/>
            <person name="Zielenkiewicz U."/>
            <person name="Pilsyk S."/>
            <person name="Malc E."/>
            <person name="Mieczkowski P."/>
            <person name="Kruszewska J.S."/>
            <person name="Biernat P."/>
            <person name="Pawlowska J."/>
        </authorList>
    </citation>
    <scope>NUCLEOTIDE SEQUENCE [LARGE SCALE GENOMIC DNA]</scope>
    <source>
        <strain evidence="2 3">CBS 142.35</strain>
    </source>
</reference>
<name>A0A8H7S1R3_9FUNG</name>
<feature type="compositionally biased region" description="Acidic residues" evidence="1">
    <location>
        <begin position="231"/>
        <end position="243"/>
    </location>
</feature>
<evidence type="ECO:0000313" key="2">
    <source>
        <dbReference type="EMBL" id="KAG2219823.1"/>
    </source>
</evidence>
<proteinExistence type="predicted"/>
<accession>A0A8H7S1R3</accession>
<dbReference type="AlphaFoldDB" id="A0A8H7S1R3"/>